<keyword evidence="13" id="KW-1185">Reference proteome</keyword>
<gene>
    <name evidence="12" type="ORF">SAMN02746065_13716</name>
</gene>
<dbReference type="InterPro" id="IPR013785">
    <property type="entry name" value="Aldolase_TIM"/>
</dbReference>
<evidence type="ECO:0000256" key="5">
    <source>
        <dbReference type="ARBA" id="ARBA00022643"/>
    </source>
</evidence>
<evidence type="ECO:0000313" key="12">
    <source>
        <dbReference type="EMBL" id="SMD11463.1"/>
    </source>
</evidence>
<dbReference type="GO" id="GO:0016491">
    <property type="term" value="F:oxidoreductase activity"/>
    <property type="evidence" value="ECO:0007669"/>
    <property type="project" value="UniProtKB-KW"/>
</dbReference>
<dbReference type="GO" id="GO:0046872">
    <property type="term" value="F:metal ion binding"/>
    <property type="evidence" value="ECO:0007669"/>
    <property type="project" value="UniProtKB-KW"/>
</dbReference>
<evidence type="ECO:0000256" key="4">
    <source>
        <dbReference type="ARBA" id="ARBA00022630"/>
    </source>
</evidence>
<protein>
    <submittedName>
        <fullName evidence="12">2-enoate reductase</fullName>
    </submittedName>
</protein>
<feature type="domain" description="FAD/NAD(P)-binding" evidence="11">
    <location>
        <begin position="400"/>
        <end position="628"/>
    </location>
</feature>
<dbReference type="PRINTS" id="PR00469">
    <property type="entry name" value="PNDRDTASEII"/>
</dbReference>
<dbReference type="Pfam" id="PF07992">
    <property type="entry name" value="Pyr_redox_2"/>
    <property type="match status" value="1"/>
</dbReference>
<evidence type="ECO:0000256" key="9">
    <source>
        <dbReference type="ARBA" id="ARBA00023014"/>
    </source>
</evidence>
<dbReference type="Pfam" id="PF00724">
    <property type="entry name" value="Oxidored_FMN"/>
    <property type="match status" value="1"/>
</dbReference>
<evidence type="ECO:0000256" key="3">
    <source>
        <dbReference type="ARBA" id="ARBA00011048"/>
    </source>
</evidence>
<dbReference type="Gene3D" id="3.40.50.720">
    <property type="entry name" value="NAD(P)-binding Rossmann-like Domain"/>
    <property type="match status" value="1"/>
</dbReference>
<comment type="cofactor">
    <cofactor evidence="2">
        <name>[4Fe-4S] cluster</name>
        <dbReference type="ChEBI" id="CHEBI:49883"/>
    </cofactor>
</comment>
<keyword evidence="7" id="KW-0560">Oxidoreductase</keyword>
<keyword evidence="5" id="KW-0288">FMN</keyword>
<dbReference type="SUPFAM" id="SSF51905">
    <property type="entry name" value="FAD/NAD(P)-binding domain"/>
    <property type="match status" value="1"/>
</dbReference>
<dbReference type="Gene3D" id="3.20.20.70">
    <property type="entry name" value="Aldolase class I"/>
    <property type="match status" value="1"/>
</dbReference>
<organism evidence="12 13">
    <name type="scientific">Desulfocicer vacuolatum DSM 3385</name>
    <dbReference type="NCBI Taxonomy" id="1121400"/>
    <lineage>
        <taxon>Bacteria</taxon>
        <taxon>Pseudomonadati</taxon>
        <taxon>Thermodesulfobacteriota</taxon>
        <taxon>Desulfobacteria</taxon>
        <taxon>Desulfobacterales</taxon>
        <taxon>Desulfobacteraceae</taxon>
        <taxon>Desulfocicer</taxon>
    </lineage>
</organism>
<proteinExistence type="inferred from homology"/>
<dbReference type="Proteomes" id="UP000192418">
    <property type="component" value="Unassembled WGS sequence"/>
</dbReference>
<evidence type="ECO:0000256" key="8">
    <source>
        <dbReference type="ARBA" id="ARBA00023004"/>
    </source>
</evidence>
<reference evidence="12 13" key="1">
    <citation type="submission" date="2017-04" db="EMBL/GenBank/DDBJ databases">
        <authorList>
            <person name="Afonso C.L."/>
            <person name="Miller P.J."/>
            <person name="Scott M.A."/>
            <person name="Spackman E."/>
            <person name="Goraichik I."/>
            <person name="Dimitrov K.M."/>
            <person name="Suarez D.L."/>
            <person name="Swayne D.E."/>
        </authorList>
    </citation>
    <scope>NUCLEOTIDE SEQUENCE [LARGE SCALE GENOMIC DNA]</scope>
    <source>
        <strain evidence="12 13">DSM 3385</strain>
    </source>
</reference>
<evidence type="ECO:0000256" key="2">
    <source>
        <dbReference type="ARBA" id="ARBA00001966"/>
    </source>
</evidence>
<accession>A0A1W2EP16</accession>
<dbReference type="GO" id="GO:0051536">
    <property type="term" value="F:iron-sulfur cluster binding"/>
    <property type="evidence" value="ECO:0007669"/>
    <property type="project" value="UniProtKB-KW"/>
</dbReference>
<keyword evidence="8" id="KW-0408">Iron</keyword>
<name>A0A1W2EP16_9BACT</name>
<keyword evidence="6" id="KW-0479">Metal-binding</keyword>
<evidence type="ECO:0000256" key="7">
    <source>
        <dbReference type="ARBA" id="ARBA00023002"/>
    </source>
</evidence>
<dbReference type="Gene3D" id="3.50.50.60">
    <property type="entry name" value="FAD/NAD(P)-binding domain"/>
    <property type="match status" value="1"/>
</dbReference>
<dbReference type="InterPro" id="IPR036188">
    <property type="entry name" value="FAD/NAD-bd_sf"/>
</dbReference>
<dbReference type="InterPro" id="IPR001155">
    <property type="entry name" value="OxRdtase_FMN_N"/>
</dbReference>
<dbReference type="GO" id="GO:0010181">
    <property type="term" value="F:FMN binding"/>
    <property type="evidence" value="ECO:0007669"/>
    <property type="project" value="InterPro"/>
</dbReference>
<dbReference type="SUPFAM" id="SSF51395">
    <property type="entry name" value="FMN-linked oxidoreductases"/>
    <property type="match status" value="1"/>
</dbReference>
<dbReference type="PANTHER" id="PTHR42917:SF2">
    <property type="entry name" value="2,4-DIENOYL-COA REDUCTASE [(2E)-ENOYL-COA-PRODUCING]"/>
    <property type="match status" value="1"/>
</dbReference>
<dbReference type="AlphaFoldDB" id="A0A1W2EP16"/>
<evidence type="ECO:0000259" key="10">
    <source>
        <dbReference type="Pfam" id="PF00724"/>
    </source>
</evidence>
<dbReference type="STRING" id="1121400.SAMN02746065_13716"/>
<dbReference type="RefSeq" id="WP_170923925.1">
    <property type="nucleotide sequence ID" value="NZ_FWXY01000037.1"/>
</dbReference>
<evidence type="ECO:0000256" key="1">
    <source>
        <dbReference type="ARBA" id="ARBA00001917"/>
    </source>
</evidence>
<dbReference type="EMBL" id="FWXY01000037">
    <property type="protein sequence ID" value="SMD11463.1"/>
    <property type="molecule type" value="Genomic_DNA"/>
</dbReference>
<evidence type="ECO:0000256" key="6">
    <source>
        <dbReference type="ARBA" id="ARBA00022723"/>
    </source>
</evidence>
<comment type="similarity">
    <text evidence="3">In the N-terminal section; belongs to the NADH:flavin oxidoreductase/NADH oxidase family.</text>
</comment>
<feature type="domain" description="NADH:flavin oxidoreductase/NADH oxidase N-terminal" evidence="10">
    <location>
        <begin position="7"/>
        <end position="351"/>
    </location>
</feature>
<keyword evidence="9" id="KW-0411">Iron-sulfur</keyword>
<dbReference type="InterPro" id="IPR051793">
    <property type="entry name" value="NADH:flavin_oxidoreductase"/>
</dbReference>
<evidence type="ECO:0000313" key="13">
    <source>
        <dbReference type="Proteomes" id="UP000192418"/>
    </source>
</evidence>
<dbReference type="PRINTS" id="PR00368">
    <property type="entry name" value="FADPNR"/>
</dbReference>
<evidence type="ECO:0000259" key="11">
    <source>
        <dbReference type="Pfam" id="PF07992"/>
    </source>
</evidence>
<dbReference type="InterPro" id="IPR023753">
    <property type="entry name" value="FAD/NAD-binding_dom"/>
</dbReference>
<comment type="cofactor">
    <cofactor evidence="1">
        <name>FMN</name>
        <dbReference type="ChEBI" id="CHEBI:58210"/>
    </cofactor>
</comment>
<keyword evidence="4" id="KW-0285">Flavoprotein</keyword>
<dbReference type="PANTHER" id="PTHR42917">
    <property type="entry name" value="2,4-DIENOYL-COA REDUCTASE"/>
    <property type="match status" value="1"/>
</dbReference>
<sequence>MNEFNVLFQPQMLGKIKLKNRIAMAPMGVEYMTEADGTLNRRVVDYYLERARNGVGMLICSVFKVENQVEHLEESTPMITEASMNYLGDLCDAAHSFGTKIFVQLTAGFGRVTFPSILRGPCMSPSENHNFWDPSIACKALTVEEINSIVTAMGVTARRLALAGVDGIELHGHEGYLFDEFTTPLWNRRTDQYGGSLENRLRFPVECLEEIKKEVGEQLAVVYRFGLKHYLKDPHHGALPGEPFVEVGRDVKEGIEMARELEKAGFDGLHVDAGCYESHYWPHPPIYQKHGCMADMAAQAKAAVSIPVIGVGRLDKPEVAARAVSGGSMDIAAIGRGLLADPQWADKLKFGDPRDIRPCVGCYDGCFEAYSKFRNISCALNPASGREAAYGLTPTLKPLDVMVVGGGIAGMEAARVATLRGHRVTLHEKGDTLGGTVNQAAVPEFKKDLRRLLAWYERQMEKTGVTVKMNSPVTKEKISTQAPDVILVATGAHPMVPPLPGMDQEVVTTAVDLLRGAKPAGNNVMVIGGGLAGCEVAIWLAEKGKKVTVVEMLDQVMTGGASVPTQVKMMTMDLMNRFGVEVLTATRLDHITENEVALMSKDGTIIKRTPDTVALAMGMTPETRLADDLDNTPYRVYRLGDCRCPKNVMNAVWDAYEVARFI</sequence>